<dbReference type="PANTHER" id="PTHR45436:SF5">
    <property type="entry name" value="SENSOR HISTIDINE KINASE TRCS"/>
    <property type="match status" value="1"/>
</dbReference>
<comment type="caution">
    <text evidence="7">The sequence shown here is derived from an EMBL/GenBank/DDBJ whole genome shotgun (WGS) entry which is preliminary data.</text>
</comment>
<dbReference type="AlphaFoldDB" id="A0A935MXS4"/>
<accession>A0A935MXS4</accession>
<keyword evidence="5 7" id="KW-0418">Kinase</keyword>
<evidence type="ECO:0000313" key="7">
    <source>
        <dbReference type="EMBL" id="MBK7417542.1"/>
    </source>
</evidence>
<evidence type="ECO:0000256" key="3">
    <source>
        <dbReference type="ARBA" id="ARBA00022553"/>
    </source>
</evidence>
<dbReference type="SUPFAM" id="SSF55874">
    <property type="entry name" value="ATPase domain of HSP90 chaperone/DNA topoisomerase II/histidine kinase"/>
    <property type="match status" value="1"/>
</dbReference>
<dbReference type="PANTHER" id="PTHR45436">
    <property type="entry name" value="SENSOR HISTIDINE KINASE YKOH"/>
    <property type="match status" value="1"/>
</dbReference>
<organism evidence="7 8">
    <name type="scientific">Candidatus Dechloromonas phosphorivorans</name>
    <dbReference type="NCBI Taxonomy" id="2899244"/>
    <lineage>
        <taxon>Bacteria</taxon>
        <taxon>Pseudomonadati</taxon>
        <taxon>Pseudomonadota</taxon>
        <taxon>Betaproteobacteria</taxon>
        <taxon>Rhodocyclales</taxon>
        <taxon>Azonexaceae</taxon>
        <taxon>Dechloromonas</taxon>
    </lineage>
</organism>
<evidence type="ECO:0000256" key="5">
    <source>
        <dbReference type="ARBA" id="ARBA00022777"/>
    </source>
</evidence>
<dbReference type="InterPro" id="IPR050428">
    <property type="entry name" value="TCS_sensor_his_kinase"/>
</dbReference>
<protein>
    <recommendedName>
        <fullName evidence="2">histidine kinase</fullName>
        <ecNumber evidence="2">2.7.13.3</ecNumber>
    </recommendedName>
</protein>
<dbReference type="CDD" id="cd00075">
    <property type="entry name" value="HATPase"/>
    <property type="match status" value="1"/>
</dbReference>
<dbReference type="Pfam" id="PF02518">
    <property type="entry name" value="HATPase_c"/>
    <property type="match status" value="1"/>
</dbReference>
<dbReference type="InterPro" id="IPR003594">
    <property type="entry name" value="HATPase_dom"/>
</dbReference>
<dbReference type="Gene3D" id="3.30.565.10">
    <property type="entry name" value="Histidine kinase-like ATPase, C-terminal domain"/>
    <property type="match status" value="1"/>
</dbReference>
<reference evidence="7 8" key="1">
    <citation type="submission" date="2020-10" db="EMBL/GenBank/DDBJ databases">
        <title>Connecting structure to function with the recovery of over 1000 high-quality activated sludge metagenome-assembled genomes encoding full-length rRNA genes using long-read sequencing.</title>
        <authorList>
            <person name="Singleton C.M."/>
            <person name="Petriglieri F."/>
            <person name="Kristensen J.M."/>
            <person name="Kirkegaard R.H."/>
            <person name="Michaelsen T.Y."/>
            <person name="Andersen M.H."/>
            <person name="Karst S.M."/>
            <person name="Dueholm M.S."/>
            <person name="Nielsen P.H."/>
            <person name="Albertsen M."/>
        </authorList>
    </citation>
    <scope>NUCLEOTIDE SEQUENCE [LARGE SCALE GENOMIC DNA]</scope>
    <source>
        <strain evidence="7">EsbW_18-Q3-R4-48_BATAC.463</strain>
    </source>
</reference>
<gene>
    <name evidence="7" type="ORF">IPJ38_23135</name>
</gene>
<dbReference type="EC" id="2.7.13.3" evidence="2"/>
<keyword evidence="3" id="KW-0597">Phosphoprotein</keyword>
<comment type="catalytic activity">
    <reaction evidence="1">
        <text>ATP + protein L-histidine = ADP + protein N-phospho-L-histidine.</text>
        <dbReference type="EC" id="2.7.13.3"/>
    </reaction>
</comment>
<keyword evidence="4" id="KW-0808">Transferase</keyword>
<dbReference type="EMBL" id="JADJMS010000052">
    <property type="protein sequence ID" value="MBK7417542.1"/>
    <property type="molecule type" value="Genomic_DNA"/>
</dbReference>
<sequence length="101" mass="10977">MALRITDELNVMLDSSGFFIPILGNLLDNALAYCPAGSSVTVVLGRLDNEIQLREIDNGPGISPDDQARLFERFPGGGVDKLVRAGPFELFNRPSIRMAEA</sequence>
<evidence type="ECO:0000256" key="1">
    <source>
        <dbReference type="ARBA" id="ARBA00000085"/>
    </source>
</evidence>
<name>A0A935MXS4_9RHOO</name>
<dbReference type="Proteomes" id="UP000739411">
    <property type="component" value="Unassembled WGS sequence"/>
</dbReference>
<dbReference type="InterPro" id="IPR036890">
    <property type="entry name" value="HATPase_C_sf"/>
</dbReference>
<evidence type="ECO:0000256" key="4">
    <source>
        <dbReference type="ARBA" id="ARBA00022679"/>
    </source>
</evidence>
<dbReference type="GO" id="GO:0004673">
    <property type="term" value="F:protein histidine kinase activity"/>
    <property type="evidence" value="ECO:0007669"/>
    <property type="project" value="UniProtKB-EC"/>
</dbReference>
<evidence type="ECO:0000256" key="2">
    <source>
        <dbReference type="ARBA" id="ARBA00012438"/>
    </source>
</evidence>
<proteinExistence type="predicted"/>
<evidence type="ECO:0000259" key="6">
    <source>
        <dbReference type="Pfam" id="PF02518"/>
    </source>
</evidence>
<evidence type="ECO:0000313" key="8">
    <source>
        <dbReference type="Proteomes" id="UP000739411"/>
    </source>
</evidence>
<feature type="domain" description="Histidine kinase/HSP90-like ATPase" evidence="6">
    <location>
        <begin position="22"/>
        <end position="76"/>
    </location>
</feature>